<dbReference type="SUPFAM" id="SSF48264">
    <property type="entry name" value="Cytochrome P450"/>
    <property type="match status" value="1"/>
</dbReference>
<dbReference type="InterPro" id="IPR002397">
    <property type="entry name" value="Cyt_P450_B"/>
</dbReference>
<keyword evidence="2" id="KW-0349">Heme</keyword>
<dbReference type="InterPro" id="IPR036396">
    <property type="entry name" value="Cyt_P450_sf"/>
</dbReference>
<organism evidence="4 5">
    <name type="scientific">Kibdelosporangium banguiense</name>
    <dbReference type="NCBI Taxonomy" id="1365924"/>
    <lineage>
        <taxon>Bacteria</taxon>
        <taxon>Bacillati</taxon>
        <taxon>Actinomycetota</taxon>
        <taxon>Actinomycetes</taxon>
        <taxon>Pseudonocardiales</taxon>
        <taxon>Pseudonocardiaceae</taxon>
        <taxon>Kibdelosporangium</taxon>
    </lineage>
</organism>
<feature type="region of interest" description="Disordered" evidence="3">
    <location>
        <begin position="63"/>
        <end position="87"/>
    </location>
</feature>
<evidence type="ECO:0000313" key="4">
    <source>
        <dbReference type="EMBL" id="MBP2326598.1"/>
    </source>
</evidence>
<evidence type="ECO:0000256" key="3">
    <source>
        <dbReference type="SAM" id="MobiDB-lite"/>
    </source>
</evidence>
<dbReference type="CDD" id="cd11031">
    <property type="entry name" value="Cyp158A-like"/>
    <property type="match status" value="1"/>
</dbReference>
<accession>A0ABS4TQC1</accession>
<keyword evidence="2" id="KW-0503">Monooxygenase</keyword>
<dbReference type="InterPro" id="IPR001128">
    <property type="entry name" value="Cyt_P450"/>
</dbReference>
<comment type="similarity">
    <text evidence="1 2">Belongs to the cytochrome P450 family.</text>
</comment>
<dbReference type="PROSITE" id="PS00086">
    <property type="entry name" value="CYTOCHROME_P450"/>
    <property type="match status" value="1"/>
</dbReference>
<dbReference type="Pfam" id="PF00067">
    <property type="entry name" value="p450"/>
    <property type="match status" value="1"/>
</dbReference>
<gene>
    <name evidence="4" type="ORF">JOF56_006983</name>
</gene>
<dbReference type="PRINTS" id="PR00359">
    <property type="entry name" value="BP450"/>
</dbReference>
<name>A0ABS4TQC1_9PSEU</name>
<sequence length="396" mass="43487">MSDAQAYPFGPVEEGLVPHPEYARLRAEPGLARIRMPYGGEAWLATRYDDARQVLADPRFSRAAAAGRDSPRARPLIDEPESMLSMDPPEHTRLRRLVAKAFTARRVELLRPWVVQVVDELLDAMTDAGPPADFVELVAWPTPMIVISELLGVPADDRADLRRWTERTLALGAGTSVEQITDARIRLMDYLAGLAAERRRHPSDDLVGALVVARDEGDALSEDELVRLLLTLLVAGHETTANQIGNFAYLLLSEAERWSRLVEAGPSAVPAAVEELLRYTPMALSVDFARVATEDVEVGGQVVPAGDAVLVQLHSADRDTAVFPDGGELDLTRDPNPHIAFGHGAHHCLGAPLARLELHVIFEALVRRLPGLRLAREVEWVSDRLLRGARGLNVAW</sequence>
<keyword evidence="5" id="KW-1185">Reference proteome</keyword>
<keyword evidence="2" id="KW-0560">Oxidoreductase</keyword>
<dbReference type="PANTHER" id="PTHR46696">
    <property type="entry name" value="P450, PUTATIVE (EUROFUNG)-RELATED"/>
    <property type="match status" value="1"/>
</dbReference>
<dbReference type="Gene3D" id="1.10.630.10">
    <property type="entry name" value="Cytochrome P450"/>
    <property type="match status" value="1"/>
</dbReference>
<proteinExistence type="inferred from homology"/>
<dbReference type="InterPro" id="IPR017972">
    <property type="entry name" value="Cyt_P450_CS"/>
</dbReference>
<dbReference type="PRINTS" id="PR00385">
    <property type="entry name" value="P450"/>
</dbReference>
<dbReference type="PANTHER" id="PTHR46696:SF1">
    <property type="entry name" value="CYTOCHROME P450 YJIB-RELATED"/>
    <property type="match status" value="1"/>
</dbReference>
<comment type="caution">
    <text evidence="4">The sequence shown here is derived from an EMBL/GenBank/DDBJ whole genome shotgun (WGS) entry which is preliminary data.</text>
</comment>
<evidence type="ECO:0000313" key="5">
    <source>
        <dbReference type="Proteomes" id="UP001519332"/>
    </source>
</evidence>
<evidence type="ECO:0000256" key="2">
    <source>
        <dbReference type="RuleBase" id="RU000461"/>
    </source>
</evidence>
<keyword evidence="2" id="KW-0408">Iron</keyword>
<dbReference type="EMBL" id="JAGINW010000001">
    <property type="protein sequence ID" value="MBP2326598.1"/>
    <property type="molecule type" value="Genomic_DNA"/>
</dbReference>
<dbReference type="RefSeq" id="WP_209643647.1">
    <property type="nucleotide sequence ID" value="NZ_JAGINW010000001.1"/>
</dbReference>
<evidence type="ECO:0000256" key="1">
    <source>
        <dbReference type="ARBA" id="ARBA00010617"/>
    </source>
</evidence>
<protein>
    <submittedName>
        <fullName evidence="4">Cytochrome P450</fullName>
    </submittedName>
</protein>
<keyword evidence="2" id="KW-0479">Metal-binding</keyword>
<dbReference type="Proteomes" id="UP001519332">
    <property type="component" value="Unassembled WGS sequence"/>
</dbReference>
<reference evidence="4 5" key="1">
    <citation type="submission" date="2021-03" db="EMBL/GenBank/DDBJ databases">
        <title>Sequencing the genomes of 1000 actinobacteria strains.</title>
        <authorList>
            <person name="Klenk H.-P."/>
        </authorList>
    </citation>
    <scope>NUCLEOTIDE SEQUENCE [LARGE SCALE GENOMIC DNA]</scope>
    <source>
        <strain evidence="4 5">DSM 46670</strain>
    </source>
</reference>